<evidence type="ECO:0000313" key="3">
    <source>
        <dbReference type="Proteomes" id="UP000241238"/>
    </source>
</evidence>
<keyword evidence="3" id="KW-1185">Reference proteome</keyword>
<feature type="domain" description="N-acetyltransferase" evidence="1">
    <location>
        <begin position="1"/>
        <end position="151"/>
    </location>
</feature>
<dbReference type="PROSITE" id="PS51186">
    <property type="entry name" value="GNAT"/>
    <property type="match status" value="1"/>
</dbReference>
<accession>A0ABM6U5J1</accession>
<dbReference type="GeneID" id="77468419"/>
<dbReference type="EMBL" id="CP028103">
    <property type="protein sequence ID" value="AVQ31618.1"/>
    <property type="molecule type" value="Genomic_DNA"/>
</dbReference>
<dbReference type="RefSeq" id="WP_005947912.1">
    <property type="nucleotide sequence ID" value="NZ_CP028103.1"/>
</dbReference>
<name>A0ABM6U5J1_FUSVA</name>
<evidence type="ECO:0000259" key="1">
    <source>
        <dbReference type="PROSITE" id="PS51186"/>
    </source>
</evidence>
<organism evidence="2 3">
    <name type="scientific">Fusobacterium varium ATCC 27725</name>
    <dbReference type="NCBI Taxonomy" id="469618"/>
    <lineage>
        <taxon>Bacteria</taxon>
        <taxon>Fusobacteriati</taxon>
        <taxon>Fusobacteriota</taxon>
        <taxon>Fusobacteriia</taxon>
        <taxon>Fusobacteriales</taxon>
        <taxon>Fusobacteriaceae</taxon>
        <taxon>Fusobacterium</taxon>
    </lineage>
</organism>
<dbReference type="CDD" id="cd04301">
    <property type="entry name" value="NAT_SF"/>
    <property type="match status" value="1"/>
</dbReference>
<reference evidence="3" key="1">
    <citation type="journal article" date="2018" name="MSphere">
        <title>Fusobacterium Genomics Using MinION and Illumina Sequencing Enables Genome Completion and Correction.</title>
        <authorList>
            <person name="Todd S.M."/>
            <person name="Settlage R.E."/>
            <person name="Lahmers K.K."/>
            <person name="Slade D.J."/>
        </authorList>
    </citation>
    <scope>NUCLEOTIDE SEQUENCE [LARGE SCALE GENOMIC DNA]</scope>
    <source>
        <strain evidence="3">ATCC 27725</strain>
    </source>
</reference>
<dbReference type="Pfam" id="PF00583">
    <property type="entry name" value="Acetyltransf_1"/>
    <property type="match status" value="1"/>
</dbReference>
<dbReference type="InterPro" id="IPR016181">
    <property type="entry name" value="Acyl_CoA_acyltransferase"/>
</dbReference>
<dbReference type="Gene3D" id="3.40.630.30">
    <property type="match status" value="1"/>
</dbReference>
<sequence>MDIYKSTIDDKENFVKLRVSLFKELKEIDENTEIEELVRETGNYYTSHIDKDLFCWFAKINGNIVAVASMCIFCRIPYFQNPVGLEGYILNVYTLPEFRKKGAASKLVNEIITFSKNSAIKKLWLNSSEAGKEIYRSLGFKENDNEMELFL</sequence>
<proteinExistence type="predicted"/>
<protein>
    <submittedName>
        <fullName evidence="2">GNAT family N-acetyltransferase</fullName>
    </submittedName>
</protein>
<dbReference type="Proteomes" id="UP000241238">
    <property type="component" value="Chromosome"/>
</dbReference>
<evidence type="ECO:0000313" key="2">
    <source>
        <dbReference type="EMBL" id="AVQ31618.1"/>
    </source>
</evidence>
<gene>
    <name evidence="2" type="ORF">C4N18_10485</name>
</gene>
<dbReference type="InterPro" id="IPR000182">
    <property type="entry name" value="GNAT_dom"/>
</dbReference>
<dbReference type="SUPFAM" id="SSF55729">
    <property type="entry name" value="Acyl-CoA N-acyltransferases (Nat)"/>
    <property type="match status" value="1"/>
</dbReference>